<dbReference type="AlphaFoldDB" id="A0A182IXR5"/>
<organism evidence="1">
    <name type="scientific">Anopheles atroparvus</name>
    <name type="common">European mosquito</name>
    <dbReference type="NCBI Taxonomy" id="41427"/>
    <lineage>
        <taxon>Eukaryota</taxon>
        <taxon>Metazoa</taxon>
        <taxon>Ecdysozoa</taxon>
        <taxon>Arthropoda</taxon>
        <taxon>Hexapoda</taxon>
        <taxon>Insecta</taxon>
        <taxon>Pterygota</taxon>
        <taxon>Neoptera</taxon>
        <taxon>Endopterygota</taxon>
        <taxon>Diptera</taxon>
        <taxon>Nematocera</taxon>
        <taxon>Culicoidea</taxon>
        <taxon>Culicidae</taxon>
        <taxon>Anophelinae</taxon>
        <taxon>Anopheles</taxon>
    </lineage>
</organism>
<name>A0A182IXR5_ANOAO</name>
<dbReference type="EnsemblMetazoa" id="AATE007529-RA">
    <property type="protein sequence ID" value="AATE007529-PA.1"/>
    <property type="gene ID" value="AATE007529"/>
</dbReference>
<protein>
    <submittedName>
        <fullName evidence="1">Uncharacterized protein</fullName>
    </submittedName>
</protein>
<reference evidence="1" key="1">
    <citation type="submission" date="2022-08" db="UniProtKB">
        <authorList>
            <consortium name="EnsemblMetazoa"/>
        </authorList>
    </citation>
    <scope>IDENTIFICATION</scope>
    <source>
        <strain evidence="1">EBRO</strain>
    </source>
</reference>
<proteinExistence type="predicted"/>
<dbReference type="VEuPathDB" id="VectorBase:AATE007529"/>
<accession>A0A182IXR5</accession>
<evidence type="ECO:0000313" key="1">
    <source>
        <dbReference type="EnsemblMetazoa" id="AATE007529-PA.1"/>
    </source>
</evidence>
<sequence>MYKNQRKSVHERKLKPFGSAGFNLFLAGAALIYRQAALVSTAWFNFFSVGSLVQGAQKDRKHTSGYRLKSIAAEKPEKTEGSLVSIDESIDVVFFASASELPSEIRTYAVW</sequence>